<evidence type="ECO:0000313" key="6">
    <source>
        <dbReference type="Proteomes" id="UP000240883"/>
    </source>
</evidence>
<feature type="compositionally biased region" description="Basic and acidic residues" evidence="3">
    <location>
        <begin position="214"/>
        <end position="230"/>
    </location>
</feature>
<evidence type="ECO:0000256" key="3">
    <source>
        <dbReference type="SAM" id="MobiDB-lite"/>
    </source>
</evidence>
<reference evidence="5 6" key="1">
    <citation type="journal article" date="2018" name="Front. Microbiol.">
        <title>Genome-Wide Analysis of Corynespora cassiicola Leaf Fall Disease Putative Effectors.</title>
        <authorList>
            <person name="Lopez D."/>
            <person name="Ribeiro S."/>
            <person name="Label P."/>
            <person name="Fumanal B."/>
            <person name="Venisse J.S."/>
            <person name="Kohler A."/>
            <person name="de Oliveira R.R."/>
            <person name="Labutti K."/>
            <person name="Lipzen A."/>
            <person name="Lail K."/>
            <person name="Bauer D."/>
            <person name="Ohm R.A."/>
            <person name="Barry K.W."/>
            <person name="Spatafora J."/>
            <person name="Grigoriev I.V."/>
            <person name="Martin F.M."/>
            <person name="Pujade-Renaud V."/>
        </authorList>
    </citation>
    <scope>NUCLEOTIDE SEQUENCE [LARGE SCALE GENOMIC DNA]</scope>
    <source>
        <strain evidence="5 6">Philippines</strain>
    </source>
</reference>
<feature type="compositionally biased region" description="Polar residues" evidence="3">
    <location>
        <begin position="287"/>
        <end position="296"/>
    </location>
</feature>
<dbReference type="InterPro" id="IPR003591">
    <property type="entry name" value="Leu-rich_rpt_typical-subtyp"/>
</dbReference>
<dbReference type="Pfam" id="PF10428">
    <property type="entry name" value="SOG2"/>
    <property type="match status" value="2"/>
</dbReference>
<proteinExistence type="predicted"/>
<dbReference type="SMART" id="SM00364">
    <property type="entry name" value="LRR_BAC"/>
    <property type="match status" value="4"/>
</dbReference>
<evidence type="ECO:0000256" key="2">
    <source>
        <dbReference type="ARBA" id="ARBA00022737"/>
    </source>
</evidence>
<protein>
    <submittedName>
        <fullName evidence="5">Cell morphogenesis protein-like protein Sog2</fullName>
    </submittedName>
</protein>
<dbReference type="SUPFAM" id="SSF52075">
    <property type="entry name" value="Outer arm dynein light chain 1"/>
    <property type="match status" value="1"/>
</dbReference>
<accession>A0A2T2NEJ4</accession>
<keyword evidence="6" id="KW-1185">Reference proteome</keyword>
<sequence length="915" mass="101107">MSNDVGQPVSDADVVALAKAAIEQSRDDINQRAVDAQAPPQLQQQQPGITIDLGHKNIAHLPDEVIDVIRAEIERLALSHNLLTTLPSRLVECKRLRYLNVRYNAMREIPEAILQMTSLEILDVSRNKLRSIPKEIANLTSLKVLAIAKNKIEELPVCLGDINSLQVLKLDGNQLVFPPPDVCTIRDNTPSPANENERDAVIATQVKKFMRQHASREKQRVELERLRVESSGDESWTESNPETPRPSKRANGGRFPVRPSISNLDGFPDRPDSPGAPPPIPIRSHYRVSSQQSNGLTRRPQVAPLVLTNGSMERNRSSSEGAGSASHRQKRMGIYTNKTTDLGPVDELRRASHFRGFSQGYVIPGTNGVNGISGPATAVGYGESGTVRSLANRPLSDVREHKRGSRAPDIVVEAAKNFHYAISQLHDCIAHMVRAMPRTDRTKEGLRRKEEFARRYSTTYYNVRALNELLRQYDTLAEEDEEESEMLSRNIYTYALRCLESFMSISLSIAENRAEITQYADPRQLRTFLFLQQASLVDMRNACSVLGAQFQDTTISIRRPSAPDALTTVRTRPFKGRRLQTSPPQRNGQYQVPPPVILHSNDNSRSNTLTSISAATPRSGESFSTLATTMSRTNTLTSSFDEADEDAQFDRVYTKLRAACENCSVSIPKILRLLKTNFESMRKDYDSEHPRIKVLASLIEKSNDVQEMTLPLASRLSQMQLKDSYTRSLPDFWQQCMGFIKAWGELATASTTQGRNMGLLSPEVKQLMKPLHRTVKEASLAINDSPWSHLTSNNPGLMGPPSLSSFTSRTQPPKFLGKPTMSSGGGLSFPGPINTSITSVPSAFTQQNYSTASLGSQGSGGYVTPVPATPLSAALGAAAQATVPNTPNHPPILPSSTINVFERADRLLSQTARRV</sequence>
<name>A0A2T2NEJ4_CORCC</name>
<dbReference type="InterPro" id="IPR001611">
    <property type="entry name" value="Leu-rich_rpt"/>
</dbReference>
<dbReference type="InterPro" id="IPR050216">
    <property type="entry name" value="LRR_domain-containing"/>
</dbReference>
<dbReference type="Proteomes" id="UP000240883">
    <property type="component" value="Unassembled WGS sequence"/>
</dbReference>
<keyword evidence="2" id="KW-0677">Repeat</keyword>
<dbReference type="PANTHER" id="PTHR48051">
    <property type="match status" value="1"/>
</dbReference>
<dbReference type="SMART" id="SM00369">
    <property type="entry name" value="LRR_TYP"/>
    <property type="match status" value="3"/>
</dbReference>
<keyword evidence="1" id="KW-0433">Leucine-rich repeat</keyword>
<dbReference type="InterPro" id="IPR019487">
    <property type="entry name" value="RAM_signalling_pathway_SOG2"/>
</dbReference>
<dbReference type="PANTHER" id="PTHR48051:SF1">
    <property type="entry name" value="RAS SUPPRESSOR PROTEIN 1"/>
    <property type="match status" value="1"/>
</dbReference>
<dbReference type="OrthoDB" id="1394818at2759"/>
<feature type="domain" description="Disease resistance R13L4/SHOC-2-like LRR" evidence="4">
    <location>
        <begin position="92"/>
        <end position="170"/>
    </location>
</feature>
<evidence type="ECO:0000259" key="4">
    <source>
        <dbReference type="Pfam" id="PF23598"/>
    </source>
</evidence>
<dbReference type="STRING" id="1448308.A0A2T2NEJ4"/>
<dbReference type="InterPro" id="IPR055414">
    <property type="entry name" value="LRR_R13L4/SHOC2-like"/>
</dbReference>
<dbReference type="GO" id="GO:0005737">
    <property type="term" value="C:cytoplasm"/>
    <property type="evidence" value="ECO:0007669"/>
    <property type="project" value="TreeGrafter"/>
</dbReference>
<dbReference type="Gene3D" id="3.80.10.10">
    <property type="entry name" value="Ribonuclease Inhibitor"/>
    <property type="match status" value="1"/>
</dbReference>
<dbReference type="Pfam" id="PF23598">
    <property type="entry name" value="LRR_14"/>
    <property type="match status" value="1"/>
</dbReference>
<gene>
    <name evidence="5" type="ORF">BS50DRAFT_590859</name>
</gene>
<organism evidence="5 6">
    <name type="scientific">Corynespora cassiicola Philippines</name>
    <dbReference type="NCBI Taxonomy" id="1448308"/>
    <lineage>
        <taxon>Eukaryota</taxon>
        <taxon>Fungi</taxon>
        <taxon>Dikarya</taxon>
        <taxon>Ascomycota</taxon>
        <taxon>Pezizomycotina</taxon>
        <taxon>Dothideomycetes</taxon>
        <taxon>Pleosporomycetidae</taxon>
        <taxon>Pleosporales</taxon>
        <taxon>Corynesporascaceae</taxon>
        <taxon>Corynespora</taxon>
    </lineage>
</organism>
<evidence type="ECO:0000256" key="1">
    <source>
        <dbReference type="ARBA" id="ARBA00022614"/>
    </source>
</evidence>
<dbReference type="PROSITE" id="PS51450">
    <property type="entry name" value="LRR"/>
    <property type="match status" value="1"/>
</dbReference>
<feature type="region of interest" description="Disordered" evidence="3">
    <location>
        <begin position="213"/>
        <end position="332"/>
    </location>
</feature>
<dbReference type="AlphaFoldDB" id="A0A2T2NEJ4"/>
<dbReference type="EMBL" id="KZ678139">
    <property type="protein sequence ID" value="PSN63861.1"/>
    <property type="molecule type" value="Genomic_DNA"/>
</dbReference>
<evidence type="ECO:0000313" key="5">
    <source>
        <dbReference type="EMBL" id="PSN63861.1"/>
    </source>
</evidence>
<dbReference type="InterPro" id="IPR032675">
    <property type="entry name" value="LRR_dom_sf"/>
</dbReference>